<reference evidence="2 3" key="1">
    <citation type="journal article" date="2013" name="Genome Announc.">
        <title>Complete Genome Sequence of Bacillus thuringiensis Serovar Israelensis Strain HD-789.</title>
        <authorList>
            <person name="Doggett N.A."/>
            <person name="Stubben C.J."/>
            <person name="Chertkov O."/>
            <person name="Bruce D.C."/>
            <person name="Detter J.C."/>
            <person name="Johnson S.L."/>
            <person name="Han C.S."/>
        </authorList>
    </citation>
    <scope>NUCLEOTIDE SEQUENCE [LARGE SCALE GENOMIC DNA]</scope>
    <source>
        <strain evidence="2 3">HD-789</strain>
    </source>
</reference>
<dbReference type="EMBL" id="CP003763">
    <property type="protein sequence ID" value="AFQ28150.1"/>
    <property type="molecule type" value="Genomic_DNA"/>
</dbReference>
<feature type="region of interest" description="Disordered" evidence="1">
    <location>
        <begin position="65"/>
        <end position="105"/>
    </location>
</feature>
<dbReference type="RefSeq" id="WP_000268681.1">
    <property type="nucleotide sequence ID" value="NC_018508.1"/>
</dbReference>
<dbReference type="KEGG" id="btn:BTF1_19905"/>
<evidence type="ECO:0000313" key="2">
    <source>
        <dbReference type="EMBL" id="AFQ28150.1"/>
    </source>
</evidence>
<evidence type="ECO:0000313" key="3">
    <source>
        <dbReference type="Proteomes" id="UP000005257"/>
    </source>
</evidence>
<evidence type="ECO:0000256" key="1">
    <source>
        <dbReference type="SAM" id="MobiDB-lite"/>
    </source>
</evidence>
<protein>
    <recommendedName>
        <fullName evidence="4">Organic solvent tolerance protein OstA</fullName>
    </recommendedName>
</protein>
<name>A0A9W3P543_BACTU</name>
<dbReference type="AlphaFoldDB" id="A0A9W3P543"/>
<accession>A0A9W3P543</accession>
<evidence type="ECO:0008006" key="4">
    <source>
        <dbReference type="Google" id="ProtNLM"/>
    </source>
</evidence>
<organism evidence="2 3">
    <name type="scientific">Bacillus thuringiensis HD-789</name>
    <dbReference type="NCBI Taxonomy" id="1217737"/>
    <lineage>
        <taxon>Bacteria</taxon>
        <taxon>Bacillati</taxon>
        <taxon>Bacillota</taxon>
        <taxon>Bacilli</taxon>
        <taxon>Bacillales</taxon>
        <taxon>Bacillaceae</taxon>
        <taxon>Bacillus</taxon>
        <taxon>Bacillus cereus group</taxon>
    </lineage>
</organism>
<feature type="compositionally biased region" description="Basic and acidic residues" evidence="1">
    <location>
        <begin position="69"/>
        <end position="84"/>
    </location>
</feature>
<gene>
    <name evidence="2" type="ORF">BTF1_19905</name>
</gene>
<proteinExistence type="predicted"/>
<sequence>MAVKELNTKEQHYADTREEAEGIVTEAKDNAYLTSFKISEKHNKYGTYFLVDLAFSYNTPREIMEDAEASPKGDEESGEKHEGVEYSVNPDGTVSVNDDEEGEDE</sequence>
<dbReference type="Proteomes" id="UP000005257">
    <property type="component" value="Chromosome"/>
</dbReference>